<dbReference type="Gene3D" id="3.30.230.10">
    <property type="match status" value="1"/>
</dbReference>
<evidence type="ECO:0000256" key="4">
    <source>
        <dbReference type="ARBA" id="ARBA00023134"/>
    </source>
</evidence>
<evidence type="ECO:0000313" key="8">
    <source>
        <dbReference type="Proteomes" id="UP000253606"/>
    </source>
</evidence>
<dbReference type="KEGG" id="abas:ACPOL_6645"/>
<dbReference type="EMBL" id="CP030840">
    <property type="protein sequence ID" value="AXC15857.1"/>
    <property type="molecule type" value="Genomic_DNA"/>
</dbReference>
<dbReference type="PANTHER" id="PTHR43261">
    <property type="entry name" value="TRANSLATION ELONGATION FACTOR G-RELATED"/>
    <property type="match status" value="1"/>
</dbReference>
<dbReference type="InterPro" id="IPR000640">
    <property type="entry name" value="EFG_V-like"/>
</dbReference>
<name>A0A2Z5GAG1_9BACT</name>
<organism evidence="7 8">
    <name type="scientific">Acidisarcina polymorpha</name>
    <dbReference type="NCBI Taxonomy" id="2211140"/>
    <lineage>
        <taxon>Bacteria</taxon>
        <taxon>Pseudomonadati</taxon>
        <taxon>Acidobacteriota</taxon>
        <taxon>Terriglobia</taxon>
        <taxon>Terriglobales</taxon>
        <taxon>Acidobacteriaceae</taxon>
        <taxon>Acidisarcina</taxon>
    </lineage>
</organism>
<dbReference type="InterPro" id="IPR035649">
    <property type="entry name" value="EFG_V"/>
</dbReference>
<sequence>MRGGILAGHEMVDIKVRLLDGSYHELDSNELAFRIAGSMALKEAARRAKPVVLEPVMSVEVSLPEVFAGEIIGDLNSRRGRIEGMKSESMKIEGMTSEGMEMVGGVLVIKAVAPLANMLGYGTALRGLSHGRANFSMAFKEYEARANGRNFNDDGPFAMPPVPKGPGDSPLGAMRQEADADA</sequence>
<dbReference type="Proteomes" id="UP000253606">
    <property type="component" value="Chromosome"/>
</dbReference>
<keyword evidence="1" id="KW-0547">Nucleotide-binding</keyword>
<dbReference type="AlphaFoldDB" id="A0A2Z5GAG1"/>
<proteinExistence type="predicted"/>
<feature type="region of interest" description="Disordered" evidence="5">
    <location>
        <begin position="151"/>
        <end position="182"/>
    </location>
</feature>
<dbReference type="InterPro" id="IPR035647">
    <property type="entry name" value="EFG_III/V"/>
</dbReference>
<evidence type="ECO:0000256" key="3">
    <source>
        <dbReference type="ARBA" id="ARBA00022917"/>
    </source>
</evidence>
<feature type="domain" description="Elongation factor EFG" evidence="6">
    <location>
        <begin position="51"/>
        <end position="153"/>
    </location>
</feature>
<dbReference type="InterPro" id="IPR014721">
    <property type="entry name" value="Ribsml_uS5_D2-typ_fold_subgr"/>
</dbReference>
<dbReference type="Gene3D" id="3.30.70.240">
    <property type="match status" value="1"/>
</dbReference>
<dbReference type="Pfam" id="PF00679">
    <property type="entry name" value="EFG_C"/>
    <property type="match status" value="2"/>
</dbReference>
<dbReference type="CDD" id="cd03713">
    <property type="entry name" value="EFG_mtEFG_C"/>
    <property type="match status" value="1"/>
</dbReference>
<dbReference type="Pfam" id="PF03764">
    <property type="entry name" value="EFG_IV"/>
    <property type="match status" value="1"/>
</dbReference>
<dbReference type="InterPro" id="IPR020568">
    <property type="entry name" value="Ribosomal_Su5_D2-typ_SF"/>
</dbReference>
<dbReference type="SUPFAM" id="SSF54980">
    <property type="entry name" value="EF-G C-terminal domain-like"/>
    <property type="match status" value="1"/>
</dbReference>
<evidence type="ECO:0000313" key="7">
    <source>
        <dbReference type="EMBL" id="AXC15857.1"/>
    </source>
</evidence>
<evidence type="ECO:0000259" key="6">
    <source>
        <dbReference type="SMART" id="SM00838"/>
    </source>
</evidence>
<keyword evidence="3" id="KW-0648">Protein biosynthesis</keyword>
<dbReference type="GO" id="GO:0003746">
    <property type="term" value="F:translation elongation factor activity"/>
    <property type="evidence" value="ECO:0007669"/>
    <property type="project" value="UniProtKB-KW"/>
</dbReference>
<keyword evidence="4" id="KW-0342">GTP-binding</keyword>
<dbReference type="GO" id="GO:0032790">
    <property type="term" value="P:ribosome disassembly"/>
    <property type="evidence" value="ECO:0007669"/>
    <property type="project" value="TreeGrafter"/>
</dbReference>
<evidence type="ECO:0000256" key="5">
    <source>
        <dbReference type="SAM" id="MobiDB-lite"/>
    </source>
</evidence>
<dbReference type="InterPro" id="IPR005517">
    <property type="entry name" value="Transl_elong_EFG/EF2_IV"/>
</dbReference>
<gene>
    <name evidence="7" type="ORF">ACPOL_6645</name>
</gene>
<dbReference type="PANTHER" id="PTHR43261:SF1">
    <property type="entry name" value="RIBOSOME-RELEASING FACTOR 2, MITOCHONDRIAL"/>
    <property type="match status" value="1"/>
</dbReference>
<protein>
    <submittedName>
        <fullName evidence="7">Translation elongation factor G</fullName>
    </submittedName>
</protein>
<evidence type="ECO:0000256" key="1">
    <source>
        <dbReference type="ARBA" id="ARBA00022741"/>
    </source>
</evidence>
<keyword evidence="2 7" id="KW-0251">Elongation factor</keyword>
<reference evidence="7 8" key="1">
    <citation type="journal article" date="2018" name="Front. Microbiol.">
        <title>Hydrolytic Capabilities as a Key to Environmental Success: Chitinolytic and Cellulolytic Acidobacteria From Acidic Sub-arctic Soils and Boreal Peatlands.</title>
        <authorList>
            <person name="Belova S.E."/>
            <person name="Ravin N.V."/>
            <person name="Pankratov T.A."/>
            <person name="Rakitin A.L."/>
            <person name="Ivanova A.A."/>
            <person name="Beletsky A.V."/>
            <person name="Mardanov A.V."/>
            <person name="Sinninghe Damste J.S."/>
            <person name="Dedysh S.N."/>
        </authorList>
    </citation>
    <scope>NUCLEOTIDE SEQUENCE [LARGE SCALE GENOMIC DNA]</scope>
    <source>
        <strain evidence="7 8">SBC82</strain>
    </source>
</reference>
<accession>A0A2Z5GAG1</accession>
<keyword evidence="8" id="KW-1185">Reference proteome</keyword>
<evidence type="ECO:0000256" key="2">
    <source>
        <dbReference type="ARBA" id="ARBA00022768"/>
    </source>
</evidence>
<dbReference type="SUPFAM" id="SSF54211">
    <property type="entry name" value="Ribosomal protein S5 domain 2-like"/>
    <property type="match status" value="1"/>
</dbReference>
<dbReference type="GO" id="GO:0005525">
    <property type="term" value="F:GTP binding"/>
    <property type="evidence" value="ECO:0007669"/>
    <property type="project" value="UniProtKB-KW"/>
</dbReference>
<dbReference type="OrthoDB" id="9804431at2"/>
<dbReference type="SMART" id="SM00838">
    <property type="entry name" value="EFG_C"/>
    <property type="match status" value="1"/>
</dbReference>